<keyword evidence="2" id="KW-1185">Reference proteome</keyword>
<dbReference type="OrthoDB" id="2375651at2"/>
<accession>A0A9E6ZFN1</accession>
<sequence length="120" mass="13525">MAKPALQKWVVEKCLRENPAPFQQNGTSFTWAGDTRVKSKQSGRVYPVHVEIHVEADKRTENQLSACLCRTEGVRLEDLQIAHMVSTRLHGKVHIAGLPQSDIEVDFNKFVKSIAEEKDA</sequence>
<proteinExistence type="predicted"/>
<dbReference type="KEGG" id="aaco:K1I37_00960"/>
<protein>
    <submittedName>
        <fullName evidence="1">Uncharacterized protein</fullName>
    </submittedName>
</protein>
<organism evidence="1 2">
    <name type="scientific">Alicyclobacillus acidoterrestris (strain ATCC 49025 / DSM 3922 / CIP 106132 / NCIMB 13137 / GD3B)</name>
    <dbReference type="NCBI Taxonomy" id="1356854"/>
    <lineage>
        <taxon>Bacteria</taxon>
        <taxon>Bacillati</taxon>
        <taxon>Bacillota</taxon>
        <taxon>Bacilli</taxon>
        <taxon>Bacillales</taxon>
        <taxon>Alicyclobacillaceae</taxon>
        <taxon>Alicyclobacillus</taxon>
    </lineage>
</organism>
<evidence type="ECO:0000313" key="1">
    <source>
        <dbReference type="EMBL" id="UNO49170.1"/>
    </source>
</evidence>
<name>A0A9E6ZFN1_ALIAG</name>
<dbReference type="EMBL" id="CP080467">
    <property type="protein sequence ID" value="UNO49170.1"/>
    <property type="molecule type" value="Genomic_DNA"/>
</dbReference>
<dbReference type="AlphaFoldDB" id="A0A9E6ZFN1"/>
<evidence type="ECO:0000313" key="2">
    <source>
        <dbReference type="Proteomes" id="UP000829401"/>
    </source>
</evidence>
<dbReference type="RefSeq" id="WP_152498693.1">
    <property type="nucleotide sequence ID" value="NZ_AURB01000004.1"/>
</dbReference>
<dbReference type="Proteomes" id="UP000829401">
    <property type="component" value="Chromosome"/>
</dbReference>
<gene>
    <name evidence="1" type="ORF">K1I37_00960</name>
</gene>
<reference evidence="2" key="1">
    <citation type="journal article" date="2022" name="G3 (Bethesda)">
        <title>Unveiling the complete genome sequence of Alicyclobacillus acidoterrestris DSM 3922T, a taint-producing strain.</title>
        <authorList>
            <person name="Leonardo I.C."/>
            <person name="Barreto Crespo M.T."/>
            <person name="Gaspar F.B."/>
        </authorList>
    </citation>
    <scope>NUCLEOTIDE SEQUENCE [LARGE SCALE GENOMIC DNA]</scope>
    <source>
        <strain evidence="2">DSM 3922</strain>
    </source>
</reference>